<evidence type="ECO:0000313" key="3">
    <source>
        <dbReference type="Proteomes" id="UP000177515"/>
    </source>
</evidence>
<name>A0ABN4TQY8_9BURK</name>
<proteinExistence type="predicted"/>
<reference evidence="2 3" key="1">
    <citation type="submission" date="2016-10" db="EMBL/GenBank/DDBJ databases">
        <title>Complete genome sequences of three Cupriavidus strains isolated from various Malaysian environments.</title>
        <authorList>
            <person name="Abdullah A.A.-A."/>
            <person name="Shafie N.A.H."/>
            <person name="Lau N.S."/>
        </authorList>
    </citation>
    <scope>NUCLEOTIDE SEQUENCE [LARGE SCALE GENOMIC DNA]</scope>
    <source>
        <strain evidence="2 3">USMAA1020</strain>
    </source>
</reference>
<organism evidence="2 3">
    <name type="scientific">Cupriavidus malaysiensis</name>
    <dbReference type="NCBI Taxonomy" id="367825"/>
    <lineage>
        <taxon>Bacteria</taxon>
        <taxon>Pseudomonadati</taxon>
        <taxon>Pseudomonadota</taxon>
        <taxon>Betaproteobacteria</taxon>
        <taxon>Burkholderiales</taxon>
        <taxon>Burkholderiaceae</taxon>
        <taxon>Cupriavidus</taxon>
    </lineage>
</organism>
<dbReference type="EMBL" id="CP017754">
    <property type="protein sequence ID" value="AOZ07538.1"/>
    <property type="molecule type" value="Genomic_DNA"/>
</dbReference>
<dbReference type="CDD" id="cd07246">
    <property type="entry name" value="VOC_like"/>
    <property type="match status" value="1"/>
</dbReference>
<dbReference type="InterPro" id="IPR037523">
    <property type="entry name" value="VOC_core"/>
</dbReference>
<evidence type="ECO:0000259" key="1">
    <source>
        <dbReference type="PROSITE" id="PS51819"/>
    </source>
</evidence>
<dbReference type="SUPFAM" id="SSF54593">
    <property type="entry name" value="Glyoxalase/Bleomycin resistance protein/Dihydroxybiphenyl dioxygenase"/>
    <property type="match status" value="1"/>
</dbReference>
<accession>A0ABN4TQY8</accession>
<dbReference type="Pfam" id="PF00903">
    <property type="entry name" value="Glyoxalase"/>
    <property type="match status" value="1"/>
</dbReference>
<dbReference type="InterPro" id="IPR029068">
    <property type="entry name" value="Glyas_Bleomycin-R_OHBP_Dase"/>
</dbReference>
<feature type="domain" description="VOC" evidence="1">
    <location>
        <begin position="6"/>
        <end position="133"/>
    </location>
</feature>
<dbReference type="RefSeq" id="WP_071016579.1">
    <property type="nucleotide sequence ID" value="NZ_CP017754.1"/>
</dbReference>
<gene>
    <name evidence="2" type="ORF">BKK80_18145</name>
</gene>
<dbReference type="Gene3D" id="3.30.720.110">
    <property type="match status" value="1"/>
</dbReference>
<sequence>MTRPANTPWLTPYLTVANARAALDFYSRAFGFAAGDVVDENGVPIHAEMRYQDELVLMFAPEGAWGSTARSPRSLGVECPQTFYVYCDDVDAMHARAVAAGATSLMAPADQFWGDRYCMVVDPDGYRWGFGKPLAKAGAA</sequence>
<evidence type="ECO:0000313" key="2">
    <source>
        <dbReference type="EMBL" id="AOZ07538.1"/>
    </source>
</evidence>
<dbReference type="Proteomes" id="UP000177515">
    <property type="component" value="Chromosome 1"/>
</dbReference>
<dbReference type="PANTHER" id="PTHR34109:SF1">
    <property type="entry name" value="VOC DOMAIN-CONTAINING PROTEIN"/>
    <property type="match status" value="1"/>
</dbReference>
<keyword evidence="3" id="KW-1185">Reference proteome</keyword>
<dbReference type="PROSITE" id="PS51819">
    <property type="entry name" value="VOC"/>
    <property type="match status" value="1"/>
</dbReference>
<protein>
    <submittedName>
        <fullName evidence="2">Glyoxalase</fullName>
    </submittedName>
</protein>
<dbReference type="PANTHER" id="PTHR34109">
    <property type="entry name" value="BNAUNNG04460D PROTEIN-RELATED"/>
    <property type="match status" value="1"/>
</dbReference>
<dbReference type="InterPro" id="IPR004360">
    <property type="entry name" value="Glyas_Fos-R_dOase_dom"/>
</dbReference>
<dbReference type="Gene3D" id="3.30.720.120">
    <property type="match status" value="1"/>
</dbReference>